<reference evidence="7 8" key="1">
    <citation type="submission" date="2017-10" db="EMBL/GenBank/DDBJ databases">
        <title>Comparative genomics in systemic dimorphic fungi from Ajellomycetaceae.</title>
        <authorList>
            <person name="Munoz J.F."/>
            <person name="Mcewen J.G."/>
            <person name="Clay O.K."/>
            <person name="Cuomo C.A."/>
        </authorList>
    </citation>
    <scope>NUCLEOTIDE SEQUENCE [LARGE SCALE GENOMIC DNA]</scope>
    <source>
        <strain evidence="7 8">UAMH5409</strain>
    </source>
</reference>
<name>A0A2B7Y4Y4_9EURO</name>
<accession>A0A2B7Y4Y4</accession>
<dbReference type="InterPro" id="IPR051035">
    <property type="entry name" value="Mito_inheritance_9"/>
</dbReference>
<dbReference type="InterPro" id="IPR011009">
    <property type="entry name" value="Kinase-like_dom_sf"/>
</dbReference>
<comment type="subcellular location">
    <subcellularLocation>
        <location evidence="1">Mitochondrion</location>
    </subcellularLocation>
</comment>
<evidence type="ECO:0000256" key="3">
    <source>
        <dbReference type="ARBA" id="ARBA00016197"/>
    </source>
</evidence>
<comment type="similarity">
    <text evidence="2">Belongs to the AIM9 family.</text>
</comment>
<organism evidence="7 8">
    <name type="scientific">Helicocarpus griseus UAMH5409</name>
    <dbReference type="NCBI Taxonomy" id="1447875"/>
    <lineage>
        <taxon>Eukaryota</taxon>
        <taxon>Fungi</taxon>
        <taxon>Dikarya</taxon>
        <taxon>Ascomycota</taxon>
        <taxon>Pezizomycotina</taxon>
        <taxon>Eurotiomycetes</taxon>
        <taxon>Eurotiomycetidae</taxon>
        <taxon>Onygenales</taxon>
        <taxon>Ajellomycetaceae</taxon>
        <taxon>Helicocarpus</taxon>
    </lineage>
</organism>
<dbReference type="EMBL" id="PDNB01000021">
    <property type="protein sequence ID" value="PGH15948.1"/>
    <property type="molecule type" value="Genomic_DNA"/>
</dbReference>
<keyword evidence="8" id="KW-1185">Reference proteome</keyword>
<dbReference type="STRING" id="1447875.A0A2B7Y4Y4"/>
<keyword evidence="4" id="KW-0809">Transit peptide</keyword>
<evidence type="ECO:0000256" key="2">
    <source>
        <dbReference type="ARBA" id="ARBA00005543"/>
    </source>
</evidence>
<evidence type="ECO:0000313" key="7">
    <source>
        <dbReference type="EMBL" id="PGH15948.1"/>
    </source>
</evidence>
<evidence type="ECO:0000313" key="8">
    <source>
        <dbReference type="Proteomes" id="UP000223968"/>
    </source>
</evidence>
<dbReference type="GO" id="GO:0005739">
    <property type="term" value="C:mitochondrion"/>
    <property type="evidence" value="ECO:0007669"/>
    <property type="project" value="UniProtKB-SubCell"/>
</dbReference>
<dbReference type="AlphaFoldDB" id="A0A2B7Y4Y4"/>
<dbReference type="SUPFAM" id="SSF56112">
    <property type="entry name" value="Protein kinase-like (PK-like)"/>
    <property type="match status" value="1"/>
</dbReference>
<dbReference type="PANTHER" id="PTHR36091">
    <property type="entry name" value="ALTERED INHERITANCE OF MITOCHONDRIA PROTEIN 9, MITOCHONDRIAL"/>
    <property type="match status" value="1"/>
</dbReference>
<proteinExistence type="inferred from homology"/>
<dbReference type="PANTHER" id="PTHR36091:SF1">
    <property type="entry name" value="ALTERED INHERITANCE OF MITOCHONDRIA PROTEIN 9, MITOCHONDRIAL"/>
    <property type="match status" value="1"/>
</dbReference>
<dbReference type="Proteomes" id="UP000223968">
    <property type="component" value="Unassembled WGS sequence"/>
</dbReference>
<evidence type="ECO:0000256" key="4">
    <source>
        <dbReference type="ARBA" id="ARBA00022946"/>
    </source>
</evidence>
<comment type="caution">
    <text evidence="7">The sequence shown here is derived from an EMBL/GenBank/DDBJ whole genome shotgun (WGS) entry which is preliminary data.</text>
</comment>
<protein>
    <recommendedName>
        <fullName evidence="3">Altered inheritance of mitochondria protein 9, mitochondrial</fullName>
    </recommendedName>
    <alternativeName>
        <fullName evidence="6">Found in mitochondrial proteome protein 29</fullName>
    </alternativeName>
</protein>
<keyword evidence="5" id="KW-0496">Mitochondrion</keyword>
<gene>
    <name evidence="7" type="ORF">AJ79_02115</name>
</gene>
<evidence type="ECO:0000256" key="5">
    <source>
        <dbReference type="ARBA" id="ARBA00023128"/>
    </source>
</evidence>
<sequence length="398" mass="45497">MTTKADEHLFEYTRARFLIDEPKQMARRRIRCNIKELGRAAAKAVGATRCVNIERCPDGMYNKAYVLSMDNGMQVIGKVPNFNAGIPHYSSKLLKTPAPRVYTWNSRVDDVNTVGAEYIMMEKLSGVPLANIWWRLKPDVKLKIFMLVFKFQKRWTAVQFSQYGSLYYSKDIVTKFNSLLYIENGAPITNNRFAVGPAAGRDWHEEGRNSIQCYRGPFIVYGPDPLYEPTITKKPASLEYYIQSLGSLDWQSIQVAPLFEHNLDPSFLDYHGPDIGDSLDIPKLPDNFDSLQGEEKTLTLNRFMDKSVMVACRRLVQGKNPQQYNAIRFQSSIPGHILSLSRRIFELGEAHLGALLLDLRDEWHNHFPDKHAPPFPTNFSEKQVADLEADTKRADLSI</sequence>
<evidence type="ECO:0000256" key="1">
    <source>
        <dbReference type="ARBA" id="ARBA00004173"/>
    </source>
</evidence>
<dbReference type="OrthoDB" id="2831558at2759"/>
<evidence type="ECO:0000256" key="6">
    <source>
        <dbReference type="ARBA" id="ARBA00031849"/>
    </source>
</evidence>